<dbReference type="EMBL" id="SZYD01000018">
    <property type="protein sequence ID" value="KAD2804080.1"/>
    <property type="molecule type" value="Genomic_DNA"/>
</dbReference>
<proteinExistence type="predicted"/>
<dbReference type="AlphaFoldDB" id="A0A5N6LRC6"/>
<protein>
    <recommendedName>
        <fullName evidence="4">Zinc finger, CCHC-type</fullName>
    </recommendedName>
</protein>
<sequence>MPKPFLQIVASIEQCFELDVMLFDEAVGRLKAYEERLKSHGEKEEENGQLLLASEHKYGESSGRGRGCGKNYERGGRGQGKGMGRVDKSGMRCFDCEFLVRVKVDRIVWSLTLELALE</sequence>
<keyword evidence="3" id="KW-1185">Reference proteome</keyword>
<dbReference type="Proteomes" id="UP000326396">
    <property type="component" value="Linkage Group LG8"/>
</dbReference>
<feature type="region of interest" description="Disordered" evidence="1">
    <location>
        <begin position="58"/>
        <end position="84"/>
    </location>
</feature>
<evidence type="ECO:0008006" key="4">
    <source>
        <dbReference type="Google" id="ProtNLM"/>
    </source>
</evidence>
<evidence type="ECO:0000313" key="2">
    <source>
        <dbReference type="EMBL" id="KAD2804080.1"/>
    </source>
</evidence>
<dbReference type="OrthoDB" id="1738629at2759"/>
<gene>
    <name evidence="2" type="ORF">E3N88_37457</name>
</gene>
<organism evidence="2 3">
    <name type="scientific">Mikania micrantha</name>
    <name type="common">bitter vine</name>
    <dbReference type="NCBI Taxonomy" id="192012"/>
    <lineage>
        <taxon>Eukaryota</taxon>
        <taxon>Viridiplantae</taxon>
        <taxon>Streptophyta</taxon>
        <taxon>Embryophyta</taxon>
        <taxon>Tracheophyta</taxon>
        <taxon>Spermatophyta</taxon>
        <taxon>Magnoliopsida</taxon>
        <taxon>eudicotyledons</taxon>
        <taxon>Gunneridae</taxon>
        <taxon>Pentapetalae</taxon>
        <taxon>asterids</taxon>
        <taxon>campanulids</taxon>
        <taxon>Asterales</taxon>
        <taxon>Asteraceae</taxon>
        <taxon>Asteroideae</taxon>
        <taxon>Heliantheae alliance</taxon>
        <taxon>Eupatorieae</taxon>
        <taxon>Mikania</taxon>
    </lineage>
</organism>
<evidence type="ECO:0000313" key="3">
    <source>
        <dbReference type="Proteomes" id="UP000326396"/>
    </source>
</evidence>
<evidence type="ECO:0000256" key="1">
    <source>
        <dbReference type="SAM" id="MobiDB-lite"/>
    </source>
</evidence>
<comment type="caution">
    <text evidence="2">The sequence shown here is derived from an EMBL/GenBank/DDBJ whole genome shotgun (WGS) entry which is preliminary data.</text>
</comment>
<reference evidence="2 3" key="1">
    <citation type="submission" date="2019-05" db="EMBL/GenBank/DDBJ databases">
        <title>Mikania micrantha, genome provides insights into the molecular mechanism of rapid growth.</title>
        <authorList>
            <person name="Liu B."/>
        </authorList>
    </citation>
    <scope>NUCLEOTIDE SEQUENCE [LARGE SCALE GENOMIC DNA]</scope>
    <source>
        <strain evidence="2">NLD-2019</strain>
        <tissue evidence="2">Leaf</tissue>
    </source>
</reference>
<accession>A0A5N6LRC6</accession>
<name>A0A5N6LRC6_9ASTR</name>